<name>A0A1G1THQ5_9BACT</name>
<organism evidence="3 4">
    <name type="scientific">Hymenobacter coccineus</name>
    <dbReference type="NCBI Taxonomy" id="1908235"/>
    <lineage>
        <taxon>Bacteria</taxon>
        <taxon>Pseudomonadati</taxon>
        <taxon>Bacteroidota</taxon>
        <taxon>Cytophagia</taxon>
        <taxon>Cytophagales</taxon>
        <taxon>Hymenobacteraceae</taxon>
        <taxon>Hymenobacter</taxon>
    </lineage>
</organism>
<protein>
    <submittedName>
        <fullName evidence="3">Uncharacterized protein</fullName>
    </submittedName>
</protein>
<sequence>MFQRYCLLLSCLATLLATAPAGAQTYDVRASTVNYDRRERAALKVQVESSASWLRDYFQTWMKDNYAIKFKGGGLLGVGGNKTDPLKAKQTPASTISGKLVDLYATTVAPSDSVAELAVFGSFDGSSFFDPDRTPTEFNALRTITQSFANAARLKVYRERIAEAEELVKKADKEKDRLEKSTNSARSNTASNLSKIESLIKQNAANRLQISQDSSALLLNVEARAAASKLLQQRQARLSGLERK</sequence>
<keyword evidence="1" id="KW-0175">Coiled coil</keyword>
<keyword evidence="2" id="KW-0732">Signal</keyword>
<feature type="chain" id="PRO_5009579566" evidence="2">
    <location>
        <begin position="24"/>
        <end position="244"/>
    </location>
</feature>
<dbReference type="AlphaFoldDB" id="A0A1G1THQ5"/>
<reference evidence="3 4" key="1">
    <citation type="submission" date="2016-08" db="EMBL/GenBank/DDBJ databases">
        <title>Hymenobacter coccineus sp. nov., Hymenobacter lapidarius sp. nov. and Hymenobacter glacialis sp. nov., isolated from Antarctic soil.</title>
        <authorList>
            <person name="Sedlacek I."/>
            <person name="Kralova S."/>
            <person name="Kyrova K."/>
            <person name="Maslanova I."/>
            <person name="Stankova E."/>
            <person name="Vrbovska V."/>
            <person name="Nemec M."/>
            <person name="Bartak M."/>
            <person name="Svec P."/>
            <person name="Busse H.-J."/>
            <person name="Pantucek R."/>
        </authorList>
    </citation>
    <scope>NUCLEOTIDE SEQUENCE [LARGE SCALE GENOMIC DNA]</scope>
    <source>
        <strain evidence="3 4">CCM 8649</strain>
    </source>
</reference>
<evidence type="ECO:0000256" key="2">
    <source>
        <dbReference type="SAM" id="SignalP"/>
    </source>
</evidence>
<evidence type="ECO:0000313" key="3">
    <source>
        <dbReference type="EMBL" id="OGX90416.1"/>
    </source>
</evidence>
<proteinExistence type="predicted"/>
<comment type="caution">
    <text evidence="3">The sequence shown here is derived from an EMBL/GenBank/DDBJ whole genome shotgun (WGS) entry which is preliminary data.</text>
</comment>
<feature type="signal peptide" evidence="2">
    <location>
        <begin position="1"/>
        <end position="23"/>
    </location>
</feature>
<keyword evidence="4" id="KW-1185">Reference proteome</keyword>
<accession>A0A1G1THQ5</accession>
<evidence type="ECO:0000256" key="1">
    <source>
        <dbReference type="SAM" id="Coils"/>
    </source>
</evidence>
<dbReference type="OrthoDB" id="1467402at2"/>
<evidence type="ECO:0000313" key="4">
    <source>
        <dbReference type="Proteomes" id="UP000177506"/>
    </source>
</evidence>
<gene>
    <name evidence="3" type="ORF">BEN49_22845</name>
</gene>
<dbReference type="Proteomes" id="UP000177506">
    <property type="component" value="Unassembled WGS sequence"/>
</dbReference>
<dbReference type="RefSeq" id="WP_070743048.1">
    <property type="nucleotide sequence ID" value="NZ_MDZA01000150.1"/>
</dbReference>
<feature type="coiled-coil region" evidence="1">
    <location>
        <begin position="154"/>
        <end position="188"/>
    </location>
</feature>
<dbReference type="EMBL" id="MDZA01000150">
    <property type="protein sequence ID" value="OGX90416.1"/>
    <property type="molecule type" value="Genomic_DNA"/>
</dbReference>